<gene>
    <name evidence="2" type="ORF">F8M41_016496</name>
</gene>
<dbReference type="AlphaFoldDB" id="A0A8H4EMQ2"/>
<protein>
    <submittedName>
        <fullName evidence="2">Uncharacterized protein</fullName>
    </submittedName>
</protein>
<dbReference type="Proteomes" id="UP000439903">
    <property type="component" value="Unassembled WGS sequence"/>
</dbReference>
<evidence type="ECO:0000313" key="3">
    <source>
        <dbReference type="Proteomes" id="UP000439903"/>
    </source>
</evidence>
<keyword evidence="3" id="KW-1185">Reference proteome</keyword>
<dbReference type="OrthoDB" id="2444107at2759"/>
<sequence length="128" mass="15339">MITSLKSILEHGKKDLDSYQTLFYDLEQYNEDTVRPSTKEELDKYEKMSEPEAGPRPRTQFFKKDNKFKNLINEEFSHLREITDEQKRNLKFREQEELGIALKRRAIAIHHAKFSNLTLIIEVIYENF</sequence>
<accession>A0A8H4EMQ2</accession>
<feature type="region of interest" description="Disordered" evidence="1">
    <location>
        <begin position="34"/>
        <end position="60"/>
    </location>
</feature>
<comment type="caution">
    <text evidence="2">The sequence shown here is derived from an EMBL/GenBank/DDBJ whole genome shotgun (WGS) entry which is preliminary data.</text>
</comment>
<evidence type="ECO:0000256" key="1">
    <source>
        <dbReference type="SAM" id="MobiDB-lite"/>
    </source>
</evidence>
<name>A0A8H4EMQ2_GIGMA</name>
<feature type="compositionally biased region" description="Basic and acidic residues" evidence="1">
    <location>
        <begin position="34"/>
        <end position="55"/>
    </location>
</feature>
<proteinExistence type="predicted"/>
<evidence type="ECO:0000313" key="2">
    <source>
        <dbReference type="EMBL" id="KAF0519692.1"/>
    </source>
</evidence>
<dbReference type="EMBL" id="WTPW01000359">
    <property type="protein sequence ID" value="KAF0519692.1"/>
    <property type="molecule type" value="Genomic_DNA"/>
</dbReference>
<reference evidence="2 3" key="1">
    <citation type="journal article" date="2019" name="Environ. Microbiol.">
        <title>At the nexus of three kingdoms: the genome of the mycorrhizal fungus Gigaspora margarita provides insights into plant, endobacterial and fungal interactions.</title>
        <authorList>
            <person name="Venice F."/>
            <person name="Ghignone S."/>
            <person name="Salvioli di Fossalunga A."/>
            <person name="Amselem J."/>
            <person name="Novero M."/>
            <person name="Xianan X."/>
            <person name="Sedzielewska Toro K."/>
            <person name="Morin E."/>
            <person name="Lipzen A."/>
            <person name="Grigoriev I.V."/>
            <person name="Henrissat B."/>
            <person name="Martin F.M."/>
            <person name="Bonfante P."/>
        </authorList>
    </citation>
    <scope>NUCLEOTIDE SEQUENCE [LARGE SCALE GENOMIC DNA]</scope>
    <source>
        <strain evidence="2 3">BEG34</strain>
    </source>
</reference>
<organism evidence="2 3">
    <name type="scientific">Gigaspora margarita</name>
    <dbReference type="NCBI Taxonomy" id="4874"/>
    <lineage>
        <taxon>Eukaryota</taxon>
        <taxon>Fungi</taxon>
        <taxon>Fungi incertae sedis</taxon>
        <taxon>Mucoromycota</taxon>
        <taxon>Glomeromycotina</taxon>
        <taxon>Glomeromycetes</taxon>
        <taxon>Diversisporales</taxon>
        <taxon>Gigasporaceae</taxon>
        <taxon>Gigaspora</taxon>
    </lineage>
</organism>